<dbReference type="AlphaFoldDB" id="A0A512SXT5"/>
<name>A0A512SXT5_9MICO</name>
<keyword evidence="3" id="KW-1185">Reference proteome</keyword>
<feature type="transmembrane region" description="Helical" evidence="1">
    <location>
        <begin position="20"/>
        <end position="39"/>
    </location>
</feature>
<keyword evidence="1" id="KW-0472">Membrane</keyword>
<dbReference type="EMBL" id="BKBA01000003">
    <property type="protein sequence ID" value="GEQ12763.1"/>
    <property type="molecule type" value="Genomic_DNA"/>
</dbReference>
<dbReference type="Proteomes" id="UP000321793">
    <property type="component" value="Unassembled WGS sequence"/>
</dbReference>
<evidence type="ECO:0000313" key="2">
    <source>
        <dbReference type="EMBL" id="GEQ12763.1"/>
    </source>
</evidence>
<sequence length="262" mass="28084">MGEVATVDARPLAAWRERLVVAFGGAVVVVVVGLLVMSWSTGLRESSFEQLQTDLQQGSVQQWYAAERLEDGVLGFTQAPMSTVRGDLDEASDGVYLPPEGDPLGGILVWRTWGAQGWRVASESGVSDATGDYQEAATEVSTALVGQLRVAKVPMRPYEFSEGGWLRGAVALGAVAVLVMLLAGPPPRAGNRWFWFWTFGLPLGLGFVAYAVVELIGLRRRPDPPMADRLSGQRGFLTSLVIGIVLTLLMSLGRAGGLPLPF</sequence>
<evidence type="ECO:0000256" key="1">
    <source>
        <dbReference type="SAM" id="Phobius"/>
    </source>
</evidence>
<protein>
    <submittedName>
        <fullName evidence="2">Uncharacterized protein</fullName>
    </submittedName>
</protein>
<feature type="transmembrane region" description="Helical" evidence="1">
    <location>
        <begin position="194"/>
        <end position="213"/>
    </location>
</feature>
<reference evidence="2 3" key="1">
    <citation type="submission" date="2019-07" db="EMBL/GenBank/DDBJ databases">
        <title>Whole genome shotgun sequence of Knoellia locipacati NBRC 109775.</title>
        <authorList>
            <person name="Hosoyama A."/>
            <person name="Uohara A."/>
            <person name="Ohji S."/>
            <person name="Ichikawa N."/>
        </authorList>
    </citation>
    <scope>NUCLEOTIDE SEQUENCE [LARGE SCALE GENOMIC DNA]</scope>
    <source>
        <strain evidence="2 3">NBRC 109775</strain>
    </source>
</reference>
<evidence type="ECO:0000313" key="3">
    <source>
        <dbReference type="Proteomes" id="UP000321793"/>
    </source>
</evidence>
<organism evidence="2 3">
    <name type="scientific">Knoellia locipacati</name>
    <dbReference type="NCBI Taxonomy" id="882824"/>
    <lineage>
        <taxon>Bacteria</taxon>
        <taxon>Bacillati</taxon>
        <taxon>Actinomycetota</taxon>
        <taxon>Actinomycetes</taxon>
        <taxon>Micrococcales</taxon>
        <taxon>Intrasporangiaceae</taxon>
        <taxon>Knoellia</taxon>
    </lineage>
</organism>
<keyword evidence="1" id="KW-1133">Transmembrane helix</keyword>
<feature type="transmembrane region" description="Helical" evidence="1">
    <location>
        <begin position="234"/>
        <end position="253"/>
    </location>
</feature>
<proteinExistence type="predicted"/>
<keyword evidence="1" id="KW-0812">Transmembrane</keyword>
<comment type="caution">
    <text evidence="2">The sequence shown here is derived from an EMBL/GenBank/DDBJ whole genome shotgun (WGS) entry which is preliminary data.</text>
</comment>
<accession>A0A512SXT5</accession>
<gene>
    <name evidence="2" type="ORF">KLO01_08100</name>
</gene>
<feature type="transmembrane region" description="Helical" evidence="1">
    <location>
        <begin position="164"/>
        <end position="182"/>
    </location>
</feature>